<dbReference type="AlphaFoldDB" id="A0A3E0AFA5"/>
<evidence type="ECO:0008006" key="3">
    <source>
        <dbReference type="Google" id="ProtNLM"/>
    </source>
</evidence>
<evidence type="ECO:0000313" key="1">
    <source>
        <dbReference type="EMBL" id="REG10361.1"/>
    </source>
</evidence>
<protein>
    <recommendedName>
        <fullName evidence="3">DUF5320 domain-containing protein</fullName>
    </recommendedName>
</protein>
<dbReference type="Pfam" id="PF17253">
    <property type="entry name" value="DUF5320"/>
    <property type="match status" value="1"/>
</dbReference>
<keyword evidence="2" id="KW-1185">Reference proteome</keyword>
<accession>A0A3E0AFA5</accession>
<sequence length="102" mass="11423">MPRGNYYGPWGNGPMSGRGMGYCAGLDMPGYAAMGCGPMRMRRRFGGMGRSMRYAAFEVPYPEDKPEEKLDMLRTRETWLEGQLAEVRQEISAMEGESEKAA</sequence>
<reference evidence="1 2" key="1">
    <citation type="submission" date="2018-08" db="EMBL/GenBank/DDBJ databases">
        <title>Genomic Encyclopedia of Type Strains, Phase IV (KMG-IV): sequencing the most valuable type-strain genomes for metagenomic binning, comparative biology and taxonomic classification.</title>
        <authorList>
            <person name="Goeker M."/>
        </authorList>
    </citation>
    <scope>NUCLEOTIDE SEQUENCE [LARGE SCALE GENOMIC DNA]</scope>
    <source>
        <strain evidence="1 2">DSM 23923</strain>
    </source>
</reference>
<organism evidence="1 2">
    <name type="scientific">Pelolinea submarina</name>
    <dbReference type="NCBI Taxonomy" id="913107"/>
    <lineage>
        <taxon>Bacteria</taxon>
        <taxon>Bacillati</taxon>
        <taxon>Chloroflexota</taxon>
        <taxon>Anaerolineae</taxon>
        <taxon>Anaerolineales</taxon>
        <taxon>Anaerolineaceae</taxon>
        <taxon>Pelolinea</taxon>
    </lineage>
</organism>
<dbReference type="RefSeq" id="WP_116223547.1">
    <property type="nucleotide sequence ID" value="NZ_AP018437.1"/>
</dbReference>
<dbReference type="OrthoDB" id="49478at2"/>
<comment type="caution">
    <text evidence="1">The sequence shown here is derived from an EMBL/GenBank/DDBJ whole genome shotgun (WGS) entry which is preliminary data.</text>
</comment>
<evidence type="ECO:0000313" key="2">
    <source>
        <dbReference type="Proteomes" id="UP000256388"/>
    </source>
</evidence>
<proteinExistence type="predicted"/>
<name>A0A3E0AFA5_9CHLR</name>
<dbReference type="Proteomes" id="UP000256388">
    <property type="component" value="Unassembled WGS sequence"/>
</dbReference>
<gene>
    <name evidence="1" type="ORF">DFR64_0216</name>
</gene>
<dbReference type="EMBL" id="QUMS01000001">
    <property type="protein sequence ID" value="REG10361.1"/>
    <property type="molecule type" value="Genomic_DNA"/>
</dbReference>
<dbReference type="InterPro" id="IPR035205">
    <property type="entry name" value="DUF5320"/>
</dbReference>